<proteinExistence type="predicted"/>
<dbReference type="InterPro" id="IPR011697">
    <property type="entry name" value="Peptidase_C26"/>
</dbReference>
<dbReference type="Pfam" id="PF07722">
    <property type="entry name" value="Peptidase_C26"/>
    <property type="match status" value="1"/>
</dbReference>
<evidence type="ECO:0000313" key="2">
    <source>
        <dbReference type="Proteomes" id="UP001595530"/>
    </source>
</evidence>
<dbReference type="InterPro" id="IPR044668">
    <property type="entry name" value="PuuD-like"/>
</dbReference>
<dbReference type="InterPro" id="IPR029062">
    <property type="entry name" value="Class_I_gatase-like"/>
</dbReference>
<dbReference type="PANTHER" id="PTHR43235">
    <property type="entry name" value="GLUTAMINE AMIDOTRANSFERASE PB2B2.05-RELATED"/>
    <property type="match status" value="1"/>
</dbReference>
<dbReference type="PANTHER" id="PTHR43235:SF1">
    <property type="entry name" value="GLUTAMINE AMIDOTRANSFERASE PB2B2.05-RELATED"/>
    <property type="match status" value="1"/>
</dbReference>
<accession>A0ABV7F9B8</accession>
<dbReference type="GO" id="GO:0016787">
    <property type="term" value="F:hydrolase activity"/>
    <property type="evidence" value="ECO:0007669"/>
    <property type="project" value="UniProtKB-KW"/>
</dbReference>
<organism evidence="1 2">
    <name type="scientific">Undibacterium arcticum</name>
    <dbReference type="NCBI Taxonomy" id="1762892"/>
    <lineage>
        <taxon>Bacteria</taxon>
        <taxon>Pseudomonadati</taxon>
        <taxon>Pseudomonadota</taxon>
        <taxon>Betaproteobacteria</taxon>
        <taxon>Burkholderiales</taxon>
        <taxon>Oxalobacteraceae</taxon>
        <taxon>Undibacterium</taxon>
    </lineage>
</organism>
<dbReference type="RefSeq" id="WP_390327590.1">
    <property type="nucleotide sequence ID" value="NZ_JBHRTP010000090.1"/>
</dbReference>
<dbReference type="SUPFAM" id="SSF52317">
    <property type="entry name" value="Class I glutamine amidotransferase-like"/>
    <property type="match status" value="1"/>
</dbReference>
<reference evidence="2" key="1">
    <citation type="journal article" date="2019" name="Int. J. Syst. Evol. Microbiol.">
        <title>The Global Catalogue of Microorganisms (GCM) 10K type strain sequencing project: providing services to taxonomists for standard genome sequencing and annotation.</title>
        <authorList>
            <consortium name="The Broad Institute Genomics Platform"/>
            <consortium name="The Broad Institute Genome Sequencing Center for Infectious Disease"/>
            <person name="Wu L."/>
            <person name="Ma J."/>
        </authorList>
    </citation>
    <scope>NUCLEOTIDE SEQUENCE [LARGE SCALE GENOMIC DNA]</scope>
    <source>
        <strain evidence="2">KCTC 42986</strain>
    </source>
</reference>
<evidence type="ECO:0000313" key="1">
    <source>
        <dbReference type="EMBL" id="MFC3110804.1"/>
    </source>
</evidence>
<keyword evidence="2" id="KW-1185">Reference proteome</keyword>
<dbReference type="CDD" id="cd01745">
    <property type="entry name" value="GATase1_2"/>
    <property type="match status" value="1"/>
</dbReference>
<name>A0ABV7F9B8_9BURK</name>
<protein>
    <submittedName>
        <fullName evidence="1">Gamma-glutamyl-gamma-aminobutyrate hydrolase family protein</fullName>
    </submittedName>
</protein>
<comment type="caution">
    <text evidence="1">The sequence shown here is derived from an EMBL/GenBank/DDBJ whole genome shotgun (WGS) entry which is preliminary data.</text>
</comment>
<sequence>MHRPLIIVPSCTKHIDTDHYYLAQMKYVDAVLLGADCMPLVLPAFGAKTDWEAVLAVADGILLTGSPSNVHPELFGQQILKPELPLDAARDATTMPLILLAVERGIPLLAICRGAQEINVALGGSLHQAVHEVPGMMDHRDEDSDPLDVQYGPAHRVTLTSGGRISKILNGASELVVNSLHGQGLDRLAPGLCVEARADDGLVEAFSVQDAAGFTLAMQWHPEWKVTENPDSMKLFAAFGKACRQYQLQKTGRGRMETLGTFTPEVP</sequence>
<gene>
    <name evidence="1" type="ORF">ACFOFO_23095</name>
</gene>
<dbReference type="EMBL" id="JBHRTP010000090">
    <property type="protein sequence ID" value="MFC3110804.1"/>
    <property type="molecule type" value="Genomic_DNA"/>
</dbReference>
<keyword evidence="1" id="KW-0378">Hydrolase</keyword>
<dbReference type="Gene3D" id="3.40.50.880">
    <property type="match status" value="1"/>
</dbReference>
<dbReference type="PROSITE" id="PS51273">
    <property type="entry name" value="GATASE_TYPE_1"/>
    <property type="match status" value="1"/>
</dbReference>
<dbReference type="Proteomes" id="UP001595530">
    <property type="component" value="Unassembled WGS sequence"/>
</dbReference>